<name>A0ACB1AHH6_MELEN</name>
<sequence>MQDFIYALFDFAETNNSNTTLSDAALRSLVSLGVKKPKMFINAVHTFLLDNGKKMNEKDKAFAFRCLTNVFNQVDVVDVCDEQQILLIANLSTQEMSMAKDVENGLAHAAKDVFVSLVGKSDKFVNHVVDSLLHKFQPGSTSPPHRFIILTLSEIAQKNRFILARTDALLPHLKNDQIKSAFCQALCSFAESVKEFIWTQKRQNNEMEIKSDECVAVDESEISESYADQFETAYDVIINWTTSSKDHKCRADAAECIGKLCLMIDRERILKDLKRLDTIFRSLHKKALNPEEQLAITMGISNFLQASCIEESIPIEHYINDLFEMLFPHVCLPADQIVDDPSLPNLLQIKLRNEVFRCFQVSSCRTADKEIYFLLHKMQSQSEIVKLGAINLFRHLLNSAG</sequence>
<keyword evidence="2" id="KW-1185">Reference proteome</keyword>
<accession>A0ACB1AHH6</accession>
<evidence type="ECO:0000313" key="1">
    <source>
        <dbReference type="EMBL" id="CAK5089483.1"/>
    </source>
</evidence>
<dbReference type="Proteomes" id="UP001497535">
    <property type="component" value="Unassembled WGS sequence"/>
</dbReference>
<comment type="caution">
    <text evidence="1">The sequence shown here is derived from an EMBL/GenBank/DDBJ whole genome shotgun (WGS) entry which is preliminary data.</text>
</comment>
<gene>
    <name evidence="1" type="ORF">MENTE1834_LOCUS37195</name>
</gene>
<dbReference type="EMBL" id="CAVMJV010000077">
    <property type="protein sequence ID" value="CAK5089483.1"/>
    <property type="molecule type" value="Genomic_DNA"/>
</dbReference>
<protein>
    <submittedName>
        <fullName evidence="1">Uncharacterized protein</fullName>
    </submittedName>
</protein>
<proteinExistence type="predicted"/>
<evidence type="ECO:0000313" key="2">
    <source>
        <dbReference type="Proteomes" id="UP001497535"/>
    </source>
</evidence>
<organism evidence="1 2">
    <name type="scientific">Meloidogyne enterolobii</name>
    <name type="common">Root-knot nematode worm</name>
    <name type="synonym">Meloidogyne mayaguensis</name>
    <dbReference type="NCBI Taxonomy" id="390850"/>
    <lineage>
        <taxon>Eukaryota</taxon>
        <taxon>Metazoa</taxon>
        <taxon>Ecdysozoa</taxon>
        <taxon>Nematoda</taxon>
        <taxon>Chromadorea</taxon>
        <taxon>Rhabditida</taxon>
        <taxon>Tylenchina</taxon>
        <taxon>Tylenchomorpha</taxon>
        <taxon>Tylenchoidea</taxon>
        <taxon>Meloidogynidae</taxon>
        <taxon>Meloidogyninae</taxon>
        <taxon>Meloidogyne</taxon>
    </lineage>
</organism>
<reference evidence="1" key="1">
    <citation type="submission" date="2023-11" db="EMBL/GenBank/DDBJ databases">
        <authorList>
            <person name="Poullet M."/>
        </authorList>
    </citation>
    <scope>NUCLEOTIDE SEQUENCE</scope>
    <source>
        <strain evidence="1">E1834</strain>
    </source>
</reference>